<keyword evidence="2" id="KW-1133">Transmembrane helix</keyword>
<organism evidence="3 4">
    <name type="scientific">Streptomyces sp. 900105755</name>
    <dbReference type="NCBI Taxonomy" id="3154389"/>
    <lineage>
        <taxon>Bacteria</taxon>
        <taxon>Bacillati</taxon>
        <taxon>Actinomycetota</taxon>
        <taxon>Actinomycetes</taxon>
        <taxon>Kitasatosporales</taxon>
        <taxon>Streptomycetaceae</taxon>
        <taxon>Streptomyces</taxon>
    </lineage>
</organism>
<comment type="caution">
    <text evidence="3">The sequence shown here is derived from an EMBL/GenBank/DDBJ whole genome shotgun (WGS) entry which is preliminary data.</text>
</comment>
<name>A0ABV1TV96_9ACTN</name>
<keyword evidence="2" id="KW-0812">Transmembrane</keyword>
<dbReference type="InterPro" id="IPR025325">
    <property type="entry name" value="DUF4231"/>
</dbReference>
<keyword evidence="4" id="KW-1185">Reference proteome</keyword>
<dbReference type="RefSeq" id="WP_351962178.1">
    <property type="nucleotide sequence ID" value="NZ_JBEOZM010000038.1"/>
</dbReference>
<feature type="transmembrane region" description="Helical" evidence="2">
    <location>
        <begin position="58"/>
        <end position="80"/>
    </location>
</feature>
<proteinExistence type="predicted"/>
<protein>
    <submittedName>
        <fullName evidence="3">DUF4231 domain-containing protein</fullName>
    </submittedName>
</protein>
<evidence type="ECO:0000313" key="3">
    <source>
        <dbReference type="EMBL" id="MER6273946.1"/>
    </source>
</evidence>
<keyword evidence="2" id="KW-0472">Membrane</keyword>
<reference evidence="3 4" key="1">
    <citation type="submission" date="2024-06" db="EMBL/GenBank/DDBJ databases">
        <title>The Natural Products Discovery Center: Release of the First 8490 Sequenced Strains for Exploring Actinobacteria Biosynthetic Diversity.</title>
        <authorList>
            <person name="Kalkreuter E."/>
            <person name="Kautsar S.A."/>
            <person name="Yang D."/>
            <person name="Bader C.D."/>
            <person name="Teijaro C.N."/>
            <person name="Fluegel L."/>
            <person name="Davis C.M."/>
            <person name="Simpson J.R."/>
            <person name="Lauterbach L."/>
            <person name="Steele A.D."/>
            <person name="Gui C."/>
            <person name="Meng S."/>
            <person name="Li G."/>
            <person name="Viehrig K."/>
            <person name="Ye F."/>
            <person name="Su P."/>
            <person name="Kiefer A.F."/>
            <person name="Nichols A."/>
            <person name="Cepeda A.J."/>
            <person name="Yan W."/>
            <person name="Fan B."/>
            <person name="Jiang Y."/>
            <person name="Adhikari A."/>
            <person name="Zheng C.-J."/>
            <person name="Schuster L."/>
            <person name="Cowan T.M."/>
            <person name="Smanski M.J."/>
            <person name="Chevrette M.G."/>
            <person name="De Carvalho L.P.S."/>
            <person name="Shen B."/>
        </authorList>
    </citation>
    <scope>NUCLEOTIDE SEQUENCE [LARGE SCALE GENOMIC DNA]</scope>
    <source>
        <strain evidence="3 4">NPDC001694</strain>
    </source>
</reference>
<gene>
    <name evidence="3" type="ORF">ABT211_42840</name>
</gene>
<evidence type="ECO:0000256" key="1">
    <source>
        <dbReference type="SAM" id="MobiDB-lite"/>
    </source>
</evidence>
<accession>A0ABV1TV96</accession>
<feature type="transmembrane region" description="Helical" evidence="2">
    <location>
        <begin position="199"/>
        <end position="223"/>
    </location>
</feature>
<dbReference type="NCBIfam" id="NF033634">
    <property type="entry name" value="SLATT_1"/>
    <property type="match status" value="1"/>
</dbReference>
<feature type="transmembrane region" description="Helical" evidence="2">
    <location>
        <begin position="86"/>
        <end position="111"/>
    </location>
</feature>
<feature type="compositionally biased region" description="Low complexity" evidence="1">
    <location>
        <begin position="285"/>
        <end position="302"/>
    </location>
</feature>
<dbReference type="Proteomes" id="UP001490365">
    <property type="component" value="Unassembled WGS sequence"/>
</dbReference>
<dbReference type="Pfam" id="PF14015">
    <property type="entry name" value="DUF4231"/>
    <property type="match status" value="1"/>
</dbReference>
<sequence length="325" mass="36042">MARSFDDDAPRRIRDADDLVNARRRDAEEQIHVVNTNLVIDAQEKLARRRRLDRIWRAGWAASGLSLLTAVIGTSIAAFADRAPKRFIVGDLVCGSLLLLSVLALVVVHFAGRGLPTLQRAEGQLTFAHERRLWQQKAARRPALHDRRDLYREEVTTAIEKYQPDSRRYRRIHNSLQSLIMVGSASTTTIAALDTGNELTWQSITLTGVSFAITVAAMFTGYYKFRERGYFLQQTADAIEQEANAVTLGIGPYSEFGEDREAEALKLFTQRVEDHRNEQPPPAAAGPARRPGRPLQPAAGGLTAKRPPASVTASVEVPGEGRHRG</sequence>
<evidence type="ECO:0000313" key="4">
    <source>
        <dbReference type="Proteomes" id="UP001490365"/>
    </source>
</evidence>
<evidence type="ECO:0000256" key="2">
    <source>
        <dbReference type="SAM" id="Phobius"/>
    </source>
</evidence>
<feature type="region of interest" description="Disordered" evidence="1">
    <location>
        <begin position="272"/>
        <end position="325"/>
    </location>
</feature>
<feature type="transmembrane region" description="Helical" evidence="2">
    <location>
        <begin position="176"/>
        <end position="193"/>
    </location>
</feature>
<dbReference type="EMBL" id="JBEOZM010000038">
    <property type="protein sequence ID" value="MER6273946.1"/>
    <property type="molecule type" value="Genomic_DNA"/>
</dbReference>